<feature type="region of interest" description="Disordered" evidence="4">
    <location>
        <begin position="125"/>
        <end position="150"/>
    </location>
</feature>
<keyword evidence="1" id="KW-0805">Transcription regulation</keyword>
<name>A0AAV0G9Q4_9ASTE</name>
<dbReference type="PANTHER" id="PTHR31636">
    <property type="entry name" value="OSJNBA0084A10.13 PROTEIN-RELATED"/>
    <property type="match status" value="1"/>
</dbReference>
<comment type="caution">
    <text evidence="3">Lacks conserved residue(s) required for the propagation of feature annotation.</text>
</comment>
<gene>
    <name evidence="5" type="ORF">CEPIT_LOCUS41187</name>
</gene>
<dbReference type="PROSITE" id="PS50985">
    <property type="entry name" value="GRAS"/>
    <property type="match status" value="1"/>
</dbReference>
<comment type="similarity">
    <text evidence="3">Belongs to the GRAS family.</text>
</comment>
<evidence type="ECO:0000256" key="1">
    <source>
        <dbReference type="ARBA" id="ARBA00023015"/>
    </source>
</evidence>
<dbReference type="Proteomes" id="UP001152523">
    <property type="component" value="Unassembled WGS sequence"/>
</dbReference>
<accession>A0AAV0G9Q4</accession>
<organism evidence="5 6">
    <name type="scientific">Cuscuta epithymum</name>
    <dbReference type="NCBI Taxonomy" id="186058"/>
    <lineage>
        <taxon>Eukaryota</taxon>
        <taxon>Viridiplantae</taxon>
        <taxon>Streptophyta</taxon>
        <taxon>Embryophyta</taxon>
        <taxon>Tracheophyta</taxon>
        <taxon>Spermatophyta</taxon>
        <taxon>Magnoliopsida</taxon>
        <taxon>eudicotyledons</taxon>
        <taxon>Gunneridae</taxon>
        <taxon>Pentapetalae</taxon>
        <taxon>asterids</taxon>
        <taxon>lamiids</taxon>
        <taxon>Solanales</taxon>
        <taxon>Convolvulaceae</taxon>
        <taxon>Cuscuteae</taxon>
        <taxon>Cuscuta</taxon>
        <taxon>Cuscuta subgen. Cuscuta</taxon>
    </lineage>
</organism>
<evidence type="ECO:0000256" key="4">
    <source>
        <dbReference type="SAM" id="MobiDB-lite"/>
    </source>
</evidence>
<evidence type="ECO:0000256" key="2">
    <source>
        <dbReference type="ARBA" id="ARBA00023163"/>
    </source>
</evidence>
<evidence type="ECO:0000256" key="3">
    <source>
        <dbReference type="PROSITE-ProRule" id="PRU01191"/>
    </source>
</evidence>
<keyword evidence="6" id="KW-1185">Reference proteome</keyword>
<feature type="short sequence motif" description="VHIID" evidence="3">
    <location>
        <begin position="422"/>
        <end position="426"/>
    </location>
</feature>
<evidence type="ECO:0000313" key="5">
    <source>
        <dbReference type="EMBL" id="CAH9144107.1"/>
    </source>
</evidence>
<dbReference type="AlphaFoldDB" id="A0AAV0G9Q4"/>
<feature type="region of interest" description="SAW" evidence="3">
    <location>
        <begin position="615"/>
        <end position="690"/>
    </location>
</feature>
<dbReference type="EMBL" id="CAMAPF010001060">
    <property type="protein sequence ID" value="CAH9144107.1"/>
    <property type="molecule type" value="Genomic_DNA"/>
</dbReference>
<feature type="region of interest" description="Disordered" evidence="4">
    <location>
        <begin position="232"/>
        <end position="263"/>
    </location>
</feature>
<comment type="caution">
    <text evidence="5">The sequence shown here is derived from an EMBL/GenBank/DDBJ whole genome shotgun (WGS) entry which is preliminary data.</text>
</comment>
<proteinExistence type="inferred from homology"/>
<feature type="region of interest" description="Disordered" evidence="4">
    <location>
        <begin position="286"/>
        <end position="310"/>
    </location>
</feature>
<dbReference type="Pfam" id="PF03514">
    <property type="entry name" value="GRAS"/>
    <property type="match status" value="1"/>
</dbReference>
<dbReference type="InterPro" id="IPR005202">
    <property type="entry name" value="TF_GRAS"/>
</dbReference>
<protein>
    <submittedName>
        <fullName evidence="5">Uncharacterized protein</fullName>
    </submittedName>
</protein>
<sequence length="699" mass="78586">MDMDPQLRRLPDSNINTLELENDLIFSAFKQSEDIPDTYVGALSIPQRPDHAPSMGSDRMIEYLNQILLEEDIDDENTHDSFWDPIALRDAENSLYEALLGKTSSHFDTSVGSYTCDVGSTDLSPGESFGATDSPALSIQPSSYQRTSDDLNHSSYNINIPMVSRMDAYLSAADSVPNGFCDLGAASVLQFKRGVEEARKFLLPGGHEYSMPAMPPLTEQLIRGVVNIEREDSADTRRGRRKHCCPDESVLEGERSKKQSAVNTEEEVELSEMLFDKVLLCADEDNDPPTRVGRTEKIRRSGRKSHSKKQGEVVDLETLLTSCAQYVSDADYKAAVDELKKIRQYSSPTGNARQRLAHAFADSLEARLAGTGTQLYVPPFRNNNVASGLTKSNMTSWVPFMRLIYNFSNQMIHEAALGSSSLHVIDFGILHGIQWPTLIRDLSQRPGGPPRLRITGIELPQPGFRPSQLVIEAGVRLEKYCQRFGVPFEYNAITAQHWEAIKIDDLKLASGGEVVAVNCVFRFKRLLDETMFGGDSPCPRDAVLNLIREVNPRIFVHNVYTASHGSPFFLTRFREALYLYSVFYDLFDAHFPGNDDQRFGFEQGFMGAEIRNIIACEGTERIERPETYKQWHSRTMRAGFEPLPLKPQLVEKLIGNSRAAYHKDFLFTEDGHWVLQGVKGRIVSASSCWAVARQIHHKR</sequence>
<reference evidence="5" key="1">
    <citation type="submission" date="2022-07" db="EMBL/GenBank/DDBJ databases">
        <authorList>
            <person name="Macas J."/>
            <person name="Novak P."/>
            <person name="Neumann P."/>
        </authorList>
    </citation>
    <scope>NUCLEOTIDE SEQUENCE</scope>
</reference>
<evidence type="ECO:0000313" key="6">
    <source>
        <dbReference type="Proteomes" id="UP001152523"/>
    </source>
</evidence>
<keyword evidence="2" id="KW-0804">Transcription</keyword>
<feature type="compositionally biased region" description="Polar residues" evidence="4">
    <location>
        <begin position="135"/>
        <end position="146"/>
    </location>
</feature>